<sequence length="231" mass="25590">MDDDGDGDGSVDAVHVAVLILGLLCIPAVYLAVFVLRRRRRTRMELEILHHAPASTAAWMAARRSRRADAVLRAAQEYQERYHKAPVMPESLLLARMKAFGVGTDPASPYFGVHFRTRVLQSLDSLVAAADQLHERLPGGSSAQNVHEEDVRPAKEGQDMDSPPSVRKLVNRLVERCPGVLDKSQCERCLVMYERVLAYPDNGATELTETELASFEQDLSTILLAIESVGR</sequence>
<gene>
    <name evidence="3" type="ORF">FVE85_4533</name>
</gene>
<dbReference type="AlphaFoldDB" id="A0A5J4YI32"/>
<evidence type="ECO:0000256" key="1">
    <source>
        <dbReference type="SAM" id="MobiDB-lite"/>
    </source>
</evidence>
<name>A0A5J4YI32_PORPP</name>
<comment type="caution">
    <text evidence="3">The sequence shown here is derived from an EMBL/GenBank/DDBJ whole genome shotgun (WGS) entry which is preliminary data.</text>
</comment>
<proteinExistence type="predicted"/>
<feature type="region of interest" description="Disordered" evidence="1">
    <location>
        <begin position="137"/>
        <end position="164"/>
    </location>
</feature>
<keyword evidence="4" id="KW-1185">Reference proteome</keyword>
<evidence type="ECO:0008006" key="5">
    <source>
        <dbReference type="Google" id="ProtNLM"/>
    </source>
</evidence>
<dbReference type="Proteomes" id="UP000324585">
    <property type="component" value="Unassembled WGS sequence"/>
</dbReference>
<protein>
    <recommendedName>
        <fullName evidence="5">Transmembrane protein</fullName>
    </recommendedName>
</protein>
<keyword evidence="2" id="KW-0472">Membrane</keyword>
<feature type="compositionally biased region" description="Basic and acidic residues" evidence="1">
    <location>
        <begin position="146"/>
        <end position="158"/>
    </location>
</feature>
<evidence type="ECO:0000313" key="3">
    <source>
        <dbReference type="EMBL" id="KAA8491116.1"/>
    </source>
</evidence>
<organism evidence="3 4">
    <name type="scientific">Porphyridium purpureum</name>
    <name type="common">Red alga</name>
    <name type="synonym">Porphyridium cruentum</name>
    <dbReference type="NCBI Taxonomy" id="35688"/>
    <lineage>
        <taxon>Eukaryota</taxon>
        <taxon>Rhodophyta</taxon>
        <taxon>Bangiophyceae</taxon>
        <taxon>Porphyridiales</taxon>
        <taxon>Porphyridiaceae</taxon>
        <taxon>Porphyridium</taxon>
    </lineage>
</organism>
<accession>A0A5J4YI32</accession>
<keyword evidence="2" id="KW-0812">Transmembrane</keyword>
<feature type="transmembrane region" description="Helical" evidence="2">
    <location>
        <begin position="13"/>
        <end position="36"/>
    </location>
</feature>
<evidence type="ECO:0000313" key="4">
    <source>
        <dbReference type="Proteomes" id="UP000324585"/>
    </source>
</evidence>
<reference evidence="4" key="1">
    <citation type="journal article" date="2019" name="Nat. Commun.">
        <title>Expansion of phycobilisome linker gene families in mesophilic red algae.</title>
        <authorList>
            <person name="Lee J."/>
            <person name="Kim D."/>
            <person name="Bhattacharya D."/>
            <person name="Yoon H.S."/>
        </authorList>
    </citation>
    <scope>NUCLEOTIDE SEQUENCE [LARGE SCALE GENOMIC DNA]</scope>
    <source>
        <strain evidence="4">CCMP 1328</strain>
    </source>
</reference>
<keyword evidence="2" id="KW-1133">Transmembrane helix</keyword>
<evidence type="ECO:0000256" key="2">
    <source>
        <dbReference type="SAM" id="Phobius"/>
    </source>
</evidence>
<dbReference type="EMBL" id="VRMN01000016">
    <property type="protein sequence ID" value="KAA8491116.1"/>
    <property type="molecule type" value="Genomic_DNA"/>
</dbReference>